<dbReference type="EMBL" id="LSBI01000003">
    <property type="protein sequence ID" value="OAQ92105.1"/>
    <property type="molecule type" value="Genomic_DNA"/>
</dbReference>
<evidence type="ECO:0000313" key="3">
    <source>
        <dbReference type="Proteomes" id="UP000078340"/>
    </source>
</evidence>
<feature type="compositionally biased region" description="Basic and acidic residues" evidence="1">
    <location>
        <begin position="359"/>
        <end position="379"/>
    </location>
</feature>
<feature type="region of interest" description="Disordered" evidence="1">
    <location>
        <begin position="154"/>
        <end position="186"/>
    </location>
</feature>
<feature type="region of interest" description="Disordered" evidence="1">
    <location>
        <begin position="433"/>
        <end position="467"/>
    </location>
</feature>
<feature type="compositionally biased region" description="Basic and acidic residues" evidence="1">
    <location>
        <begin position="433"/>
        <end position="452"/>
    </location>
</feature>
<accession>A0A179HNV3</accession>
<organism evidence="2 3">
    <name type="scientific">Purpureocillium lilacinum</name>
    <name type="common">Paecilomyces lilacinus</name>
    <dbReference type="NCBI Taxonomy" id="33203"/>
    <lineage>
        <taxon>Eukaryota</taxon>
        <taxon>Fungi</taxon>
        <taxon>Dikarya</taxon>
        <taxon>Ascomycota</taxon>
        <taxon>Pezizomycotina</taxon>
        <taxon>Sordariomycetes</taxon>
        <taxon>Hypocreomycetidae</taxon>
        <taxon>Hypocreales</taxon>
        <taxon>Ophiocordycipitaceae</taxon>
        <taxon>Purpureocillium</taxon>
    </lineage>
</organism>
<sequence length="476" mass="51605">MLRLAYTRLQLCGCSVPGRSDSAGGLLAAEHAWQGAGDPGSVRPLVCLAPGSIESAASQLDGQVKYRSRLRRHLTTGRGSARGYLAAGRASLPPAAGEPETAILIARPLGALQPQAIRRLVAWVLPGTSCPLAAAASCPDRGALGIMTTAVRAPTGAAAKQSTTRQFEQDRRRASPRHSCNRSITRHRVTIQRTIVSFRPRPLPAHEVAEHRNHGSQGGAGTQEPRGDAEPDAVPRGVGRRPDAAAVDARKVAKGVDHGNHNGALLGRQDNDVARPRQDQRQRRPDARRDEAEHDVADDGRLHCDAHHGAHASHGQRPCDVPPPLDVAVRRPRSQVAARSRDGVDGHRHVLRSHRVVAETERNGRDKVRNRPGPDVEHKEHHKQVRARVRDGRQEGLPVAQMTSTRRAVGDAVVDYAYRGEQALLGREALRRRGVVEQHKVGDEGHADRRDALDDEQPPPPRDAVRVVQVGRDCAV</sequence>
<comment type="caution">
    <text evidence="2">The sequence shown here is derived from an EMBL/GenBank/DDBJ whole genome shotgun (WGS) entry which is preliminary data.</text>
</comment>
<evidence type="ECO:0000256" key="1">
    <source>
        <dbReference type="SAM" id="MobiDB-lite"/>
    </source>
</evidence>
<feature type="compositionally biased region" description="Basic and acidic residues" evidence="1">
    <location>
        <begin position="269"/>
        <end position="308"/>
    </location>
</feature>
<feature type="region of interest" description="Disordered" evidence="1">
    <location>
        <begin position="359"/>
        <end position="390"/>
    </location>
</feature>
<proteinExistence type="predicted"/>
<protein>
    <submittedName>
        <fullName evidence="2">Uncharacterized protein</fullName>
    </submittedName>
</protein>
<feature type="compositionally biased region" description="Basic and acidic residues" evidence="1">
    <location>
        <begin position="240"/>
        <end position="260"/>
    </location>
</feature>
<dbReference type="AlphaFoldDB" id="A0A179HNV3"/>
<reference evidence="2 3" key="1">
    <citation type="submission" date="2016-02" db="EMBL/GenBank/DDBJ databases">
        <title>Biosynthesis of antibiotic leucinostatins and their inhibition on Phytophthora in bio-control Purpureocillium lilacinum.</title>
        <authorList>
            <person name="Wang G."/>
            <person name="Liu Z."/>
            <person name="Lin R."/>
            <person name="Li E."/>
            <person name="Mao Z."/>
            <person name="Ling J."/>
            <person name="Yin W."/>
            <person name="Xie B."/>
        </authorList>
    </citation>
    <scope>NUCLEOTIDE SEQUENCE [LARGE SCALE GENOMIC DNA]</scope>
    <source>
        <strain evidence="2">PLFJ-1</strain>
    </source>
</reference>
<name>A0A179HNV3_PURLI</name>
<feature type="region of interest" description="Disordered" evidence="1">
    <location>
        <begin position="209"/>
        <end position="345"/>
    </location>
</feature>
<evidence type="ECO:0000313" key="2">
    <source>
        <dbReference type="EMBL" id="OAQ92105.1"/>
    </source>
</evidence>
<gene>
    <name evidence="2" type="ORF">VFPFJ_03845</name>
</gene>
<feature type="compositionally biased region" description="Basic residues" evidence="1">
    <location>
        <begin position="174"/>
        <end position="186"/>
    </location>
</feature>
<dbReference type="Proteomes" id="UP000078340">
    <property type="component" value="Unassembled WGS sequence"/>
</dbReference>